<dbReference type="Proteomes" id="UP000825890">
    <property type="component" value="Unassembled WGS sequence"/>
</dbReference>
<dbReference type="AlphaFoldDB" id="A0A9P3CGE2"/>
<feature type="region of interest" description="Disordered" evidence="1">
    <location>
        <begin position="151"/>
        <end position="174"/>
    </location>
</feature>
<name>A0A9P3CGE2_9PEZI</name>
<dbReference type="RefSeq" id="XP_044657234.1">
    <property type="nucleotide sequence ID" value="XM_044801299.1"/>
</dbReference>
<keyword evidence="2" id="KW-0472">Membrane</keyword>
<feature type="transmembrane region" description="Helical" evidence="2">
    <location>
        <begin position="35"/>
        <end position="60"/>
    </location>
</feature>
<dbReference type="OrthoDB" id="3650847at2759"/>
<feature type="signal peptide" evidence="3">
    <location>
        <begin position="1"/>
        <end position="19"/>
    </location>
</feature>
<dbReference type="GeneID" id="68291580"/>
<dbReference type="EMBL" id="BOLY01000003">
    <property type="protein sequence ID" value="GIZ42747.1"/>
    <property type="molecule type" value="Genomic_DNA"/>
</dbReference>
<keyword evidence="3" id="KW-0732">Signal</keyword>
<evidence type="ECO:0000313" key="5">
    <source>
        <dbReference type="Proteomes" id="UP000825890"/>
    </source>
</evidence>
<proteinExistence type="predicted"/>
<gene>
    <name evidence="4" type="ORF">CKM354_000600500</name>
</gene>
<sequence>MTILLPLVLVGISTACSMAYNCCVRLYFNTNYRAKVIATHAFAIEGFQIFLALVAIISSWNSFQSPFLLRDRHMSEIKLHLANWLTAAAVLATHLLGILAIEAIDNLVQIGTCNHPFQMQAFLLTRSVLLPQTIRRRPLVTIKTSKKVVQEARGRSRTTKTLTSSVTPRRASSQPATLLRLRDMGVELPSETRNALARANTFGKRRDMVRFRARTISTPTHAPKAANMMHDCSPLRIKTIEHATQALAVVESDSSKTEPVEATSPKSELNLPIQNTGQSSSLGSEDIISPISANERRLETPMTPESLVDEVWTIDHSSADRLGNSCILRPRPRAFSTELDGMRKGMSLDSDGSVAIRNGRARGNSVKEKVQHFEQGL</sequence>
<feature type="compositionally biased region" description="Polar residues" evidence="1">
    <location>
        <begin position="159"/>
        <end position="174"/>
    </location>
</feature>
<evidence type="ECO:0000256" key="2">
    <source>
        <dbReference type="SAM" id="Phobius"/>
    </source>
</evidence>
<feature type="compositionally biased region" description="Polar residues" evidence="1">
    <location>
        <begin position="264"/>
        <end position="283"/>
    </location>
</feature>
<feature type="transmembrane region" description="Helical" evidence="2">
    <location>
        <begin position="81"/>
        <end position="101"/>
    </location>
</feature>
<feature type="region of interest" description="Disordered" evidence="1">
    <location>
        <begin position="250"/>
        <end position="285"/>
    </location>
</feature>
<keyword evidence="2" id="KW-1133">Transmembrane helix</keyword>
<keyword evidence="2" id="KW-0812">Transmembrane</keyword>
<evidence type="ECO:0008006" key="6">
    <source>
        <dbReference type="Google" id="ProtNLM"/>
    </source>
</evidence>
<evidence type="ECO:0000256" key="1">
    <source>
        <dbReference type="SAM" id="MobiDB-lite"/>
    </source>
</evidence>
<keyword evidence="5" id="KW-1185">Reference proteome</keyword>
<evidence type="ECO:0000256" key="3">
    <source>
        <dbReference type="SAM" id="SignalP"/>
    </source>
</evidence>
<feature type="chain" id="PRO_5040423497" description="Integral membrane protein" evidence="3">
    <location>
        <begin position="20"/>
        <end position="377"/>
    </location>
</feature>
<comment type="caution">
    <text evidence="4">The sequence shown here is derived from an EMBL/GenBank/DDBJ whole genome shotgun (WGS) entry which is preliminary data.</text>
</comment>
<protein>
    <recommendedName>
        <fullName evidence="6">Integral membrane protein</fullName>
    </recommendedName>
</protein>
<evidence type="ECO:0000313" key="4">
    <source>
        <dbReference type="EMBL" id="GIZ42747.1"/>
    </source>
</evidence>
<reference evidence="4 5" key="1">
    <citation type="submission" date="2021-01" db="EMBL/GenBank/DDBJ databases">
        <title>Cercospora kikuchii MAFF 305040 whole genome shotgun sequence.</title>
        <authorList>
            <person name="Kashiwa T."/>
            <person name="Suzuki T."/>
        </authorList>
    </citation>
    <scope>NUCLEOTIDE SEQUENCE [LARGE SCALE GENOMIC DNA]</scope>
    <source>
        <strain evidence="4 5">MAFF 305040</strain>
    </source>
</reference>
<organism evidence="4 5">
    <name type="scientific">Cercospora kikuchii</name>
    <dbReference type="NCBI Taxonomy" id="84275"/>
    <lineage>
        <taxon>Eukaryota</taxon>
        <taxon>Fungi</taxon>
        <taxon>Dikarya</taxon>
        <taxon>Ascomycota</taxon>
        <taxon>Pezizomycotina</taxon>
        <taxon>Dothideomycetes</taxon>
        <taxon>Dothideomycetidae</taxon>
        <taxon>Mycosphaerellales</taxon>
        <taxon>Mycosphaerellaceae</taxon>
        <taxon>Cercospora</taxon>
    </lineage>
</organism>
<accession>A0A9P3CGE2</accession>